<gene>
    <name evidence="9" type="ORF">D0862_13459</name>
</gene>
<comment type="caution">
    <text evidence="9">The sequence shown here is derived from an EMBL/GenBank/DDBJ whole genome shotgun (WGS) entry which is preliminary data.</text>
</comment>
<sequence>MGLISPGNGTDKPKQGDTITMEYTGTLYDQNAPDNKGKQFDSSVGRGDFQTKIGVGQVIRGWDEGVLSADGGMTLGEKCRLTITGLETNGSRSDYAYGSRGFPGLIPPNATLVFDVQLKGINSKMM</sequence>
<proteinExistence type="inferred from homology"/>
<feature type="region of interest" description="Disordered" evidence="7">
    <location>
        <begin position="1"/>
        <end position="45"/>
    </location>
</feature>
<dbReference type="Proteomes" id="UP000281468">
    <property type="component" value="Unassembled WGS sequence"/>
</dbReference>
<dbReference type="GO" id="GO:0003755">
    <property type="term" value="F:peptidyl-prolyl cis-trans isomerase activity"/>
    <property type="evidence" value="ECO:0007669"/>
    <property type="project" value="UniProtKB-KW"/>
</dbReference>
<dbReference type="AlphaFoldDB" id="A0A3M7EMZ7"/>
<comment type="similarity">
    <text evidence="5">Belongs to the FKBP-type PPIase family. FKBP1 subfamily.</text>
</comment>
<evidence type="ECO:0000313" key="10">
    <source>
        <dbReference type="Proteomes" id="UP000281468"/>
    </source>
</evidence>
<dbReference type="PANTHER" id="PTHR10516:SF443">
    <property type="entry name" value="FK506-BINDING PROTEIN 59-RELATED"/>
    <property type="match status" value="1"/>
</dbReference>
<evidence type="ECO:0000256" key="2">
    <source>
        <dbReference type="ARBA" id="ARBA00013194"/>
    </source>
</evidence>
<dbReference type="EC" id="5.2.1.8" evidence="2 6"/>
<evidence type="ECO:0000256" key="1">
    <source>
        <dbReference type="ARBA" id="ARBA00000971"/>
    </source>
</evidence>
<evidence type="ECO:0000256" key="5">
    <source>
        <dbReference type="ARBA" id="ARBA00038106"/>
    </source>
</evidence>
<dbReference type="InterPro" id="IPR050689">
    <property type="entry name" value="FKBP-type_PPIase"/>
</dbReference>
<name>A0A3M7EMZ7_HORWE</name>
<dbReference type="SUPFAM" id="SSF54534">
    <property type="entry name" value="FKBP-like"/>
    <property type="match status" value="1"/>
</dbReference>
<evidence type="ECO:0000256" key="6">
    <source>
        <dbReference type="PROSITE-ProRule" id="PRU00277"/>
    </source>
</evidence>
<evidence type="ECO:0000259" key="8">
    <source>
        <dbReference type="PROSITE" id="PS50059"/>
    </source>
</evidence>
<dbReference type="InterPro" id="IPR046357">
    <property type="entry name" value="PPIase_dom_sf"/>
</dbReference>
<dbReference type="PANTHER" id="PTHR10516">
    <property type="entry name" value="PEPTIDYL-PROLYL CIS-TRANS ISOMERASE"/>
    <property type="match status" value="1"/>
</dbReference>
<dbReference type="Gene3D" id="3.10.50.40">
    <property type="match status" value="1"/>
</dbReference>
<dbReference type="InterPro" id="IPR001179">
    <property type="entry name" value="PPIase_FKBP_dom"/>
</dbReference>
<keyword evidence="3 6" id="KW-0697">Rotamase</keyword>
<reference evidence="9 10" key="1">
    <citation type="journal article" date="2018" name="BMC Genomics">
        <title>Genomic evidence for intraspecific hybridization in a clonal and extremely halotolerant yeast.</title>
        <authorList>
            <person name="Gostincar C."/>
            <person name="Stajich J.E."/>
            <person name="Zupancic J."/>
            <person name="Zalar P."/>
            <person name="Gunde-Cimerman N."/>
        </authorList>
    </citation>
    <scope>NUCLEOTIDE SEQUENCE [LARGE SCALE GENOMIC DNA]</scope>
    <source>
        <strain evidence="9 10">EXF-171</strain>
    </source>
</reference>
<organism evidence="9 10">
    <name type="scientific">Hortaea werneckii</name>
    <name type="common">Black yeast</name>
    <name type="synonym">Cladosporium werneckii</name>
    <dbReference type="NCBI Taxonomy" id="91943"/>
    <lineage>
        <taxon>Eukaryota</taxon>
        <taxon>Fungi</taxon>
        <taxon>Dikarya</taxon>
        <taxon>Ascomycota</taxon>
        <taxon>Pezizomycotina</taxon>
        <taxon>Dothideomycetes</taxon>
        <taxon>Dothideomycetidae</taxon>
        <taxon>Mycosphaerellales</taxon>
        <taxon>Teratosphaeriaceae</taxon>
        <taxon>Hortaea</taxon>
    </lineage>
</organism>
<dbReference type="EMBL" id="QWIQ01000744">
    <property type="protein sequence ID" value="RMY77951.1"/>
    <property type="molecule type" value="Genomic_DNA"/>
</dbReference>
<evidence type="ECO:0000256" key="4">
    <source>
        <dbReference type="ARBA" id="ARBA00023235"/>
    </source>
</evidence>
<accession>A0A3M7EMZ7</accession>
<evidence type="ECO:0000313" key="9">
    <source>
        <dbReference type="EMBL" id="RMY77951.1"/>
    </source>
</evidence>
<evidence type="ECO:0000256" key="3">
    <source>
        <dbReference type="ARBA" id="ARBA00023110"/>
    </source>
</evidence>
<protein>
    <recommendedName>
        <fullName evidence="2 6">peptidylprolyl isomerase</fullName>
        <ecNumber evidence="2 6">5.2.1.8</ecNumber>
    </recommendedName>
</protein>
<dbReference type="PROSITE" id="PS50059">
    <property type="entry name" value="FKBP_PPIASE"/>
    <property type="match status" value="1"/>
</dbReference>
<dbReference type="Pfam" id="PF00254">
    <property type="entry name" value="FKBP_C"/>
    <property type="match status" value="1"/>
</dbReference>
<dbReference type="GO" id="GO:0005737">
    <property type="term" value="C:cytoplasm"/>
    <property type="evidence" value="ECO:0007669"/>
    <property type="project" value="TreeGrafter"/>
</dbReference>
<keyword evidence="4 6" id="KW-0413">Isomerase</keyword>
<feature type="domain" description="PPIase FKBP-type" evidence="8">
    <location>
        <begin position="16"/>
        <end position="122"/>
    </location>
</feature>
<feature type="compositionally biased region" description="Polar residues" evidence="7">
    <location>
        <begin position="17"/>
        <end position="33"/>
    </location>
</feature>
<dbReference type="VEuPathDB" id="FungiDB:BTJ68_10887"/>
<comment type="catalytic activity">
    <reaction evidence="1 6">
        <text>[protein]-peptidylproline (omega=180) = [protein]-peptidylproline (omega=0)</text>
        <dbReference type="Rhea" id="RHEA:16237"/>
        <dbReference type="Rhea" id="RHEA-COMP:10747"/>
        <dbReference type="Rhea" id="RHEA-COMP:10748"/>
        <dbReference type="ChEBI" id="CHEBI:83833"/>
        <dbReference type="ChEBI" id="CHEBI:83834"/>
        <dbReference type="EC" id="5.2.1.8"/>
    </reaction>
</comment>
<evidence type="ECO:0000256" key="7">
    <source>
        <dbReference type="SAM" id="MobiDB-lite"/>
    </source>
</evidence>